<feature type="signal peptide" evidence="1">
    <location>
        <begin position="1"/>
        <end position="16"/>
    </location>
</feature>
<name>A0ABM4AJQ0_VANTA</name>
<evidence type="ECO:0000313" key="2">
    <source>
        <dbReference type="Proteomes" id="UP001652626"/>
    </source>
</evidence>
<feature type="chain" id="PRO_5046175817" evidence="1">
    <location>
        <begin position="17"/>
        <end position="219"/>
    </location>
</feature>
<organism evidence="2 3">
    <name type="scientific">Vanessa tameamea</name>
    <name type="common">Kamehameha butterfly</name>
    <dbReference type="NCBI Taxonomy" id="334116"/>
    <lineage>
        <taxon>Eukaryota</taxon>
        <taxon>Metazoa</taxon>
        <taxon>Ecdysozoa</taxon>
        <taxon>Arthropoda</taxon>
        <taxon>Hexapoda</taxon>
        <taxon>Insecta</taxon>
        <taxon>Pterygota</taxon>
        <taxon>Neoptera</taxon>
        <taxon>Endopterygota</taxon>
        <taxon>Lepidoptera</taxon>
        <taxon>Glossata</taxon>
        <taxon>Ditrysia</taxon>
        <taxon>Papilionoidea</taxon>
        <taxon>Nymphalidae</taxon>
        <taxon>Nymphalinae</taxon>
        <taxon>Vanessa</taxon>
    </lineage>
</organism>
<dbReference type="RefSeq" id="XP_064071515.1">
    <property type="nucleotide sequence ID" value="XM_064215445.1"/>
</dbReference>
<keyword evidence="2" id="KW-1185">Reference proteome</keyword>
<accession>A0ABM4AJQ0</accession>
<dbReference type="Proteomes" id="UP001652626">
    <property type="component" value="Chromosome 7"/>
</dbReference>
<gene>
    <name evidence="3" type="primary">LOC135193368</name>
</gene>
<evidence type="ECO:0000313" key="3">
    <source>
        <dbReference type="RefSeq" id="XP_064071515.1"/>
    </source>
</evidence>
<protein>
    <submittedName>
        <fullName evidence="3">Larval/pupal cuticle protein H1C-like</fullName>
    </submittedName>
</protein>
<evidence type="ECO:0000256" key="1">
    <source>
        <dbReference type="SAM" id="SignalP"/>
    </source>
</evidence>
<sequence length="219" mass="21610">MRFLIVTVAIFACAAAAPSGALLATSYSSGIINHGAPWAVARAAPLAIAAAPLAVAHAVPVAVPTISSGDIQAAAIDAHVEAADHARAAVDTVRQINDQAAEIQGRAINAAEDHAWQSVNAAQTAAAQIDGAAANASPTIARQIAGQVAPVVAAPVAAYAAPAFAAPAFAARAIAAPLVAAHGVAPVYAGSQSVSTQSLSQTHPIPFAHAPVAYAAHAW</sequence>
<proteinExistence type="predicted"/>
<dbReference type="GeneID" id="135193368"/>
<reference evidence="3" key="1">
    <citation type="submission" date="2025-08" db="UniProtKB">
        <authorList>
            <consortium name="RefSeq"/>
        </authorList>
    </citation>
    <scope>IDENTIFICATION</scope>
    <source>
        <tissue evidence="3">Whole body</tissue>
    </source>
</reference>
<keyword evidence="1" id="KW-0732">Signal</keyword>